<sequence>MRVIQNNAERYKYLTFYVSFYNEWDLQKGLNCTFCQKNAELDLVNIALVDNLKNACYIAG</sequence>
<dbReference type="EMBL" id="HACG01010963">
    <property type="protein sequence ID" value="CEK57828.1"/>
    <property type="molecule type" value="Transcribed_RNA"/>
</dbReference>
<protein>
    <submittedName>
        <fullName evidence="1">Uncharacterized protein</fullName>
    </submittedName>
</protein>
<proteinExistence type="predicted"/>
<reference evidence="1" key="1">
    <citation type="submission" date="2014-12" db="EMBL/GenBank/DDBJ databases">
        <title>Insight into the proteome of Arion vulgaris.</title>
        <authorList>
            <person name="Aradska J."/>
            <person name="Bulat T."/>
            <person name="Smidak R."/>
            <person name="Sarate P."/>
            <person name="Gangsoo J."/>
            <person name="Sialana F."/>
            <person name="Bilban M."/>
            <person name="Lubec G."/>
        </authorList>
    </citation>
    <scope>NUCLEOTIDE SEQUENCE</scope>
    <source>
        <tissue evidence="1">Skin</tissue>
    </source>
</reference>
<evidence type="ECO:0000313" key="1">
    <source>
        <dbReference type="EMBL" id="CEK57828.1"/>
    </source>
</evidence>
<organism evidence="1">
    <name type="scientific">Arion vulgaris</name>
    <dbReference type="NCBI Taxonomy" id="1028688"/>
    <lineage>
        <taxon>Eukaryota</taxon>
        <taxon>Metazoa</taxon>
        <taxon>Spiralia</taxon>
        <taxon>Lophotrochozoa</taxon>
        <taxon>Mollusca</taxon>
        <taxon>Gastropoda</taxon>
        <taxon>Heterobranchia</taxon>
        <taxon>Euthyneura</taxon>
        <taxon>Panpulmonata</taxon>
        <taxon>Eupulmonata</taxon>
        <taxon>Stylommatophora</taxon>
        <taxon>Helicina</taxon>
        <taxon>Arionoidea</taxon>
        <taxon>Arionidae</taxon>
        <taxon>Arion</taxon>
    </lineage>
</organism>
<name>A0A0B6YNL2_9EUPU</name>
<gene>
    <name evidence="1" type="primary">ORF31170</name>
</gene>
<accession>A0A0B6YNL2</accession>
<dbReference type="AlphaFoldDB" id="A0A0B6YNL2"/>